<evidence type="ECO:0000313" key="1">
    <source>
        <dbReference type="EMBL" id="MBB5856358.1"/>
    </source>
</evidence>
<accession>A0A841BCD0</accession>
<keyword evidence="2" id="KW-1185">Reference proteome</keyword>
<dbReference type="RefSeq" id="WP_184901715.1">
    <property type="nucleotide sequence ID" value="NZ_JACHMX010000001.1"/>
</dbReference>
<dbReference type="AlphaFoldDB" id="A0A841BCD0"/>
<evidence type="ECO:0000313" key="2">
    <source>
        <dbReference type="Proteomes" id="UP000580861"/>
    </source>
</evidence>
<protein>
    <submittedName>
        <fullName evidence="1">Uncharacterized protein</fullName>
    </submittedName>
</protein>
<comment type="caution">
    <text evidence="1">The sequence shown here is derived from an EMBL/GenBank/DDBJ whole genome shotgun (WGS) entry which is preliminary data.</text>
</comment>
<name>A0A841BCD0_9PSEU</name>
<gene>
    <name evidence="1" type="ORF">HDA45_006445</name>
</gene>
<organism evidence="1 2">
    <name type="scientific">Amycolatopsis umgeniensis</name>
    <dbReference type="NCBI Taxonomy" id="336628"/>
    <lineage>
        <taxon>Bacteria</taxon>
        <taxon>Bacillati</taxon>
        <taxon>Actinomycetota</taxon>
        <taxon>Actinomycetes</taxon>
        <taxon>Pseudonocardiales</taxon>
        <taxon>Pseudonocardiaceae</taxon>
        <taxon>Amycolatopsis</taxon>
    </lineage>
</organism>
<sequence>MFAAAHGDHDVGGEDFVGEGFGEFLGQRQPGYGHDLFDLGVDRLVRVEPPVRMCTRVPAWWRAPV</sequence>
<dbReference type="EMBL" id="JACHMX010000001">
    <property type="protein sequence ID" value="MBB5856358.1"/>
    <property type="molecule type" value="Genomic_DNA"/>
</dbReference>
<proteinExistence type="predicted"/>
<reference evidence="1 2" key="1">
    <citation type="submission" date="2020-08" db="EMBL/GenBank/DDBJ databases">
        <title>Sequencing the genomes of 1000 actinobacteria strains.</title>
        <authorList>
            <person name="Klenk H.-P."/>
        </authorList>
    </citation>
    <scope>NUCLEOTIDE SEQUENCE [LARGE SCALE GENOMIC DNA]</scope>
    <source>
        <strain evidence="1 2">DSM 45272</strain>
    </source>
</reference>
<dbReference type="Proteomes" id="UP000580861">
    <property type="component" value="Unassembled WGS sequence"/>
</dbReference>